<name>A0ABT5MVP6_9BURK</name>
<feature type="domain" description="Methyl-accepting transducer" evidence="11">
    <location>
        <begin position="123"/>
        <end position="352"/>
    </location>
</feature>
<evidence type="ECO:0000256" key="4">
    <source>
        <dbReference type="ARBA" id="ARBA00022692"/>
    </source>
</evidence>
<keyword evidence="6 10" id="KW-0472">Membrane</keyword>
<dbReference type="InterPro" id="IPR051310">
    <property type="entry name" value="MCP_chemotaxis"/>
</dbReference>
<dbReference type="InterPro" id="IPR004090">
    <property type="entry name" value="Chemotax_Me-accpt_rcpt"/>
</dbReference>
<keyword evidence="3" id="KW-0488">Methylation</keyword>
<evidence type="ECO:0000256" key="7">
    <source>
        <dbReference type="ARBA" id="ARBA00029447"/>
    </source>
</evidence>
<dbReference type="Pfam" id="PF17200">
    <property type="entry name" value="sCache_2"/>
    <property type="match status" value="1"/>
</dbReference>
<dbReference type="InterPro" id="IPR033480">
    <property type="entry name" value="sCache_2"/>
</dbReference>
<dbReference type="PANTHER" id="PTHR43531">
    <property type="entry name" value="PROTEIN ICFG"/>
    <property type="match status" value="1"/>
</dbReference>
<dbReference type="Proteomes" id="UP001528673">
    <property type="component" value="Unassembled WGS sequence"/>
</dbReference>
<dbReference type="InterPro" id="IPR004089">
    <property type="entry name" value="MCPsignal_dom"/>
</dbReference>
<protein>
    <submittedName>
        <fullName evidence="13">Methyl-accepting chemotaxis protein</fullName>
    </submittedName>
</protein>
<feature type="domain" description="HAMP" evidence="12">
    <location>
        <begin position="66"/>
        <end position="118"/>
    </location>
</feature>
<evidence type="ECO:0000256" key="9">
    <source>
        <dbReference type="SAM" id="Coils"/>
    </source>
</evidence>
<dbReference type="PROSITE" id="PS50885">
    <property type="entry name" value="HAMP"/>
    <property type="match status" value="1"/>
</dbReference>
<keyword evidence="4 10" id="KW-0812">Transmembrane</keyword>
<evidence type="ECO:0000256" key="6">
    <source>
        <dbReference type="ARBA" id="ARBA00023136"/>
    </source>
</evidence>
<keyword evidence="9" id="KW-0175">Coiled coil</keyword>
<dbReference type="PRINTS" id="PR00260">
    <property type="entry name" value="CHEMTRNSDUCR"/>
</dbReference>
<dbReference type="PANTHER" id="PTHR43531:SF14">
    <property type="entry name" value="METHYL-ACCEPTING CHEMOTAXIS PROTEIN I-RELATED"/>
    <property type="match status" value="1"/>
</dbReference>
<keyword evidence="5 10" id="KW-1133">Transmembrane helix</keyword>
<dbReference type="SMART" id="SM00283">
    <property type="entry name" value="MA"/>
    <property type="match status" value="1"/>
</dbReference>
<evidence type="ECO:0000256" key="1">
    <source>
        <dbReference type="ARBA" id="ARBA00004651"/>
    </source>
</evidence>
<comment type="caution">
    <text evidence="13">The sequence shown here is derived from an EMBL/GenBank/DDBJ whole genome shotgun (WGS) entry which is preliminary data.</text>
</comment>
<dbReference type="SMART" id="SM00304">
    <property type="entry name" value="HAMP"/>
    <property type="match status" value="1"/>
</dbReference>
<keyword evidence="14" id="KW-1185">Reference proteome</keyword>
<evidence type="ECO:0000256" key="3">
    <source>
        <dbReference type="ARBA" id="ARBA00022481"/>
    </source>
</evidence>
<dbReference type="InterPro" id="IPR003660">
    <property type="entry name" value="HAMP_dom"/>
</dbReference>
<reference evidence="13 14" key="1">
    <citation type="submission" date="2023-02" db="EMBL/GenBank/DDBJ databases">
        <title>Bacterial whole genomic sequence of Curvibacter sp. HBC61.</title>
        <authorList>
            <person name="Le V."/>
            <person name="Ko S.-R."/>
            <person name="Ahn C.-Y."/>
            <person name="Oh H.-M."/>
        </authorList>
    </citation>
    <scope>NUCLEOTIDE SEQUENCE [LARGE SCALE GENOMIC DNA]</scope>
    <source>
        <strain evidence="13 14">HBC61</strain>
    </source>
</reference>
<keyword evidence="8" id="KW-0807">Transducer</keyword>
<feature type="coiled-coil region" evidence="9">
    <location>
        <begin position="142"/>
        <end position="169"/>
    </location>
</feature>
<organism evidence="13 14">
    <name type="scientific">Curvibacter cyanobacteriorum</name>
    <dbReference type="NCBI Taxonomy" id="3026422"/>
    <lineage>
        <taxon>Bacteria</taxon>
        <taxon>Pseudomonadati</taxon>
        <taxon>Pseudomonadota</taxon>
        <taxon>Betaproteobacteria</taxon>
        <taxon>Burkholderiales</taxon>
        <taxon>Comamonadaceae</taxon>
        <taxon>Curvibacter</taxon>
    </lineage>
</organism>
<dbReference type="Pfam" id="PF00672">
    <property type="entry name" value="HAMP"/>
    <property type="match status" value="1"/>
</dbReference>
<dbReference type="PROSITE" id="PS50111">
    <property type="entry name" value="CHEMOTAXIS_TRANSDUC_2"/>
    <property type="match status" value="1"/>
</dbReference>
<evidence type="ECO:0000256" key="10">
    <source>
        <dbReference type="SAM" id="Phobius"/>
    </source>
</evidence>
<dbReference type="Gene3D" id="1.10.287.950">
    <property type="entry name" value="Methyl-accepting chemotaxis protein"/>
    <property type="match status" value="1"/>
</dbReference>
<gene>
    <name evidence="13" type="ORF">PSQ40_06050</name>
</gene>
<dbReference type="SUPFAM" id="SSF58104">
    <property type="entry name" value="Methyl-accepting chemotaxis protein (MCP) signaling domain"/>
    <property type="match status" value="1"/>
</dbReference>
<comment type="subcellular location">
    <subcellularLocation>
        <location evidence="1">Cell membrane</location>
        <topology evidence="1">Multi-pass membrane protein</topology>
    </subcellularLocation>
</comment>
<evidence type="ECO:0000259" key="12">
    <source>
        <dbReference type="PROSITE" id="PS50885"/>
    </source>
</evidence>
<evidence type="ECO:0000256" key="2">
    <source>
        <dbReference type="ARBA" id="ARBA00022475"/>
    </source>
</evidence>
<evidence type="ECO:0000256" key="8">
    <source>
        <dbReference type="PROSITE-ProRule" id="PRU00284"/>
    </source>
</evidence>
<dbReference type="CDD" id="cd11386">
    <property type="entry name" value="MCP_signal"/>
    <property type="match status" value="1"/>
</dbReference>
<evidence type="ECO:0000256" key="5">
    <source>
        <dbReference type="ARBA" id="ARBA00022989"/>
    </source>
</evidence>
<proteinExistence type="inferred from homology"/>
<comment type="similarity">
    <text evidence="7">Belongs to the methyl-accepting chemotaxis (MCP) protein family.</text>
</comment>
<accession>A0ABT5MVP6</accession>
<sequence length="499" mass="52734">MPSADYFAQGTQAIDDAGQYGVRVLNRIDSRLGARAQDIRQQLWIVFVVIFAGMGLLLYLLGAFYRSFVINFREVIDAMHSVAQGSLRVKVTVAGRDELAELAGLLLKMTRTLSGMVADVRSNAALVSHAGGSLAAGSKDLSDRTEQQAANLEQTAASVEELASTVENNAGIAQQANQRAAQVRDAAEAGASAMGRAVASVEGVQSSASKMGEIIGVIDSLAFQTNILALNAAVEAARAGEQGRGFAVVAAEVRSLAQRSAASAREIRQLISASSEQVEASVALIRAAGDSMKHITEGIRSVAGSMAEISALSSEQSAGLSEITLAVQQLDQITQRNAQMVESSVQETVSLEHRAATLAQSVSSFVLQQGTADEAEALVHRAMALAQSTSVEAFLRQVSDPAQPYHDRDMYVFALDEAGTYRAFGGQPARVGTRVQDLPGIDGQVLLDRIIESAQRGAGWVEYDINNPATGLMQTKMSYVQAFKGLYVGCGVYKSLAGS</sequence>
<dbReference type="Pfam" id="PF00015">
    <property type="entry name" value="MCPsignal"/>
    <property type="match status" value="1"/>
</dbReference>
<evidence type="ECO:0000259" key="11">
    <source>
        <dbReference type="PROSITE" id="PS50111"/>
    </source>
</evidence>
<keyword evidence="2" id="KW-1003">Cell membrane</keyword>
<evidence type="ECO:0000313" key="13">
    <source>
        <dbReference type="EMBL" id="MDD0838129.1"/>
    </source>
</evidence>
<dbReference type="EMBL" id="JAQSIP010000002">
    <property type="protein sequence ID" value="MDD0838129.1"/>
    <property type="molecule type" value="Genomic_DNA"/>
</dbReference>
<feature type="transmembrane region" description="Helical" evidence="10">
    <location>
        <begin position="43"/>
        <end position="65"/>
    </location>
</feature>
<evidence type="ECO:0000313" key="14">
    <source>
        <dbReference type="Proteomes" id="UP001528673"/>
    </source>
</evidence>